<dbReference type="EMBL" id="CP063196">
    <property type="protein sequence ID" value="UOE19508.1"/>
    <property type="molecule type" value="Genomic_DNA"/>
</dbReference>
<accession>A0AA97M3T5</accession>
<evidence type="ECO:0008006" key="4">
    <source>
        <dbReference type="Google" id="ProtNLM"/>
    </source>
</evidence>
<gene>
    <name evidence="2" type="ORF">NI17_022795</name>
</gene>
<dbReference type="Proteomes" id="UP000265719">
    <property type="component" value="Chromosome"/>
</dbReference>
<evidence type="ECO:0000313" key="3">
    <source>
        <dbReference type="Proteomes" id="UP000265719"/>
    </source>
</evidence>
<proteinExistence type="predicted"/>
<organism evidence="2 3">
    <name type="scientific">Thermobifida halotolerans</name>
    <dbReference type="NCBI Taxonomy" id="483545"/>
    <lineage>
        <taxon>Bacteria</taxon>
        <taxon>Bacillati</taxon>
        <taxon>Actinomycetota</taxon>
        <taxon>Actinomycetes</taxon>
        <taxon>Streptosporangiales</taxon>
        <taxon>Nocardiopsidaceae</taxon>
        <taxon>Thermobifida</taxon>
    </lineage>
</organism>
<dbReference type="SUPFAM" id="SSF53756">
    <property type="entry name" value="UDP-Glycosyltransferase/glycogen phosphorylase"/>
    <property type="match status" value="1"/>
</dbReference>
<protein>
    <recommendedName>
        <fullName evidence="4">Polysaccharide biosynthesis protein</fullName>
    </recommendedName>
</protein>
<feature type="region of interest" description="Disordered" evidence="1">
    <location>
        <begin position="125"/>
        <end position="154"/>
    </location>
</feature>
<name>A0AA97M3T5_9ACTN</name>
<reference evidence="2" key="1">
    <citation type="submission" date="2020-10" db="EMBL/GenBank/DDBJ databases">
        <title>De novo genome project of the cellulose decomposer Thermobifida halotolerans type strain.</title>
        <authorList>
            <person name="Nagy I."/>
            <person name="Horvath B."/>
            <person name="Kukolya J."/>
            <person name="Nagy I."/>
            <person name="Orsini M."/>
        </authorList>
    </citation>
    <scope>NUCLEOTIDE SEQUENCE</scope>
    <source>
        <strain evidence="2">DSM 44931</strain>
    </source>
</reference>
<sequence length="154" mass="17483">MTSSPVLLVAANGGHLAQLWPPRPWWHGHERFWITLRTADLAARQPPEPDARPRHPLLRRATALFRNTLTAIRLFSRYRPAVVVSTGARDTLPFLVLARIRGVPTLPVEIHDRVTTPTRTALLCRPSPGRLPVRNRHRRRHDAASGPRPAQPRR</sequence>
<dbReference type="KEGG" id="thao:NI17_022795"/>
<dbReference type="RefSeq" id="WP_068687450.1">
    <property type="nucleotide sequence ID" value="NZ_CP063196.1"/>
</dbReference>
<dbReference type="Gene3D" id="3.40.50.2000">
    <property type="entry name" value="Glycogen Phosphorylase B"/>
    <property type="match status" value="1"/>
</dbReference>
<keyword evidence="3" id="KW-1185">Reference proteome</keyword>
<evidence type="ECO:0000313" key="2">
    <source>
        <dbReference type="EMBL" id="UOE19508.1"/>
    </source>
</evidence>
<dbReference type="AlphaFoldDB" id="A0AA97M3T5"/>
<evidence type="ECO:0000256" key="1">
    <source>
        <dbReference type="SAM" id="MobiDB-lite"/>
    </source>
</evidence>